<dbReference type="InterPro" id="IPR000210">
    <property type="entry name" value="BTB/POZ_dom"/>
</dbReference>
<dbReference type="Gene3D" id="3.30.710.10">
    <property type="entry name" value="Potassium Channel Kv1.1, Chain A"/>
    <property type="match status" value="1"/>
</dbReference>
<dbReference type="InterPro" id="IPR043454">
    <property type="entry name" value="NPH3/RPT2-like"/>
</dbReference>
<dbReference type="Pfam" id="PF00651">
    <property type="entry name" value="BTB"/>
    <property type="match status" value="1"/>
</dbReference>
<proteinExistence type="inferred from homology"/>
<evidence type="ECO:0000256" key="5">
    <source>
        <dbReference type="SAM" id="MobiDB-lite"/>
    </source>
</evidence>
<dbReference type="SUPFAM" id="SSF54695">
    <property type="entry name" value="POZ domain"/>
    <property type="match status" value="1"/>
</dbReference>
<reference evidence="8" key="1">
    <citation type="submission" date="2023-02" db="EMBL/GenBank/DDBJ databases">
        <title>Genome of toxic invasive species Heracleum sosnowskyi carries increased number of genes despite the absence of recent whole-genome duplications.</title>
        <authorList>
            <person name="Schelkunov M."/>
            <person name="Shtratnikova V."/>
            <person name="Makarenko M."/>
            <person name="Klepikova A."/>
            <person name="Omelchenko D."/>
            <person name="Novikova G."/>
            <person name="Obukhova E."/>
            <person name="Bogdanov V."/>
            <person name="Penin A."/>
            <person name="Logacheva M."/>
        </authorList>
    </citation>
    <scope>NUCLEOTIDE SEQUENCE</scope>
    <source>
        <strain evidence="8">Hsosn_3</strain>
        <tissue evidence="8">Leaf</tissue>
    </source>
</reference>
<comment type="similarity">
    <text evidence="3">Belongs to the NPH3 family.</text>
</comment>
<feature type="region of interest" description="Disordered" evidence="5">
    <location>
        <begin position="1"/>
        <end position="27"/>
    </location>
</feature>
<evidence type="ECO:0000313" key="8">
    <source>
        <dbReference type="EMBL" id="KAK1391967.1"/>
    </source>
</evidence>
<comment type="caution">
    <text evidence="8">The sequence shown here is derived from an EMBL/GenBank/DDBJ whole genome shotgun (WGS) entry which is preliminary data.</text>
</comment>
<feature type="region of interest" description="Disordered" evidence="5">
    <location>
        <begin position="596"/>
        <end position="625"/>
    </location>
</feature>
<evidence type="ECO:0000259" key="6">
    <source>
        <dbReference type="PROSITE" id="PS50097"/>
    </source>
</evidence>
<evidence type="ECO:0000256" key="2">
    <source>
        <dbReference type="ARBA" id="ARBA00022786"/>
    </source>
</evidence>
<name>A0AAD8N175_9APIA</name>
<comment type="pathway">
    <text evidence="1">Protein modification; protein ubiquitination.</text>
</comment>
<evidence type="ECO:0000256" key="4">
    <source>
        <dbReference type="SAM" id="Coils"/>
    </source>
</evidence>
<organism evidence="8 9">
    <name type="scientific">Heracleum sosnowskyi</name>
    <dbReference type="NCBI Taxonomy" id="360622"/>
    <lineage>
        <taxon>Eukaryota</taxon>
        <taxon>Viridiplantae</taxon>
        <taxon>Streptophyta</taxon>
        <taxon>Embryophyta</taxon>
        <taxon>Tracheophyta</taxon>
        <taxon>Spermatophyta</taxon>
        <taxon>Magnoliopsida</taxon>
        <taxon>eudicotyledons</taxon>
        <taxon>Gunneridae</taxon>
        <taxon>Pentapetalae</taxon>
        <taxon>asterids</taxon>
        <taxon>campanulids</taxon>
        <taxon>Apiales</taxon>
        <taxon>Apiaceae</taxon>
        <taxon>Apioideae</taxon>
        <taxon>apioid superclade</taxon>
        <taxon>Tordylieae</taxon>
        <taxon>Tordyliinae</taxon>
        <taxon>Heracleum</taxon>
    </lineage>
</organism>
<dbReference type="Pfam" id="PF03000">
    <property type="entry name" value="NPH3"/>
    <property type="match status" value="1"/>
</dbReference>
<keyword evidence="2" id="KW-0833">Ubl conjugation pathway</keyword>
<gene>
    <name evidence="8" type="ORF">POM88_011023</name>
</gene>
<sequence>MFQSLPVTQQHSPGSDSDGNDQDHNRSSIVLPTPKVFGLTDSPENKDHPWYISPQVPTDLLVQVQGATFAVHKLSLISKCGYIGRIELNLSKSDSGYNIKLENFPGGSETFETVLKFCYGFPVGLSPSNVAALRCAAEFLEMTEELEDGNLIYKTEAFLTFVVLSSWRDSITVLKSCESLSPWAQNIQLVRRCRDSIAQKASRENPNTGDIVNNESWWFDDVAILCIDHFMRIITAVRANGTKPETVGSCIMKYAEKWLLSMDEEIGVRRYGSGKNELQWNISSGGKQEGTAHHKEHKIVIESLVSILPSQNEGVSCKFLLWMLKMATIYLVSPALIFELEKRVGMTLENANVDDLLIPSYTIGDQGMPVYNPSFTEEYTAHNIGVVQRILEHFLMHEHQQQKPIKPGISKLLDNYLAEVARDPNLSVSKFQALAETLPENARTCDDGLYRAIDIYLKSHPKLLEHEQRRLCKVMNCEKLSLDACMHAAQNDRLPLRSVIQVLFAEQVKIRAVMQGKDQAGNGENIDQEHSWLSTSTEITTLRVELEKVKLQMAELQRDYSELKVDYDKLHSKQRSLPTWSFGWKKIKKSSIFHRRTDIEESEDAQQRSSPDNNRARFRRRKSIS</sequence>
<dbReference type="InterPro" id="IPR011333">
    <property type="entry name" value="SKP1/BTB/POZ_sf"/>
</dbReference>
<feature type="coiled-coil region" evidence="4">
    <location>
        <begin position="539"/>
        <end position="573"/>
    </location>
</feature>
<accession>A0AAD8N175</accession>
<keyword evidence="4" id="KW-0175">Coiled coil</keyword>
<evidence type="ECO:0000256" key="1">
    <source>
        <dbReference type="ARBA" id="ARBA00004906"/>
    </source>
</evidence>
<evidence type="ECO:0000313" key="9">
    <source>
        <dbReference type="Proteomes" id="UP001237642"/>
    </source>
</evidence>
<feature type="domain" description="BTB" evidence="6">
    <location>
        <begin position="58"/>
        <end position="127"/>
    </location>
</feature>
<dbReference type="PANTHER" id="PTHR32370">
    <property type="entry name" value="OS12G0117600 PROTEIN"/>
    <property type="match status" value="1"/>
</dbReference>
<feature type="compositionally biased region" description="Basic residues" evidence="5">
    <location>
        <begin position="616"/>
        <end position="625"/>
    </location>
</feature>
<keyword evidence="9" id="KW-1185">Reference proteome</keyword>
<dbReference type="SMART" id="SM00225">
    <property type="entry name" value="BTB"/>
    <property type="match status" value="1"/>
</dbReference>
<dbReference type="EMBL" id="JAUIZM010000003">
    <property type="protein sequence ID" value="KAK1391967.1"/>
    <property type="molecule type" value="Genomic_DNA"/>
</dbReference>
<dbReference type="PROSITE" id="PS50097">
    <property type="entry name" value="BTB"/>
    <property type="match status" value="1"/>
</dbReference>
<feature type="compositionally biased region" description="Polar residues" evidence="5">
    <location>
        <begin position="1"/>
        <end position="17"/>
    </location>
</feature>
<dbReference type="Proteomes" id="UP001237642">
    <property type="component" value="Unassembled WGS sequence"/>
</dbReference>
<evidence type="ECO:0000259" key="7">
    <source>
        <dbReference type="PROSITE" id="PS51649"/>
    </source>
</evidence>
<reference evidence="8" key="2">
    <citation type="submission" date="2023-05" db="EMBL/GenBank/DDBJ databases">
        <authorList>
            <person name="Schelkunov M.I."/>
        </authorList>
    </citation>
    <scope>NUCLEOTIDE SEQUENCE</scope>
    <source>
        <strain evidence="8">Hsosn_3</strain>
        <tissue evidence="8">Leaf</tissue>
    </source>
</reference>
<dbReference type="AlphaFoldDB" id="A0AAD8N175"/>
<evidence type="ECO:0000256" key="3">
    <source>
        <dbReference type="PROSITE-ProRule" id="PRU00982"/>
    </source>
</evidence>
<dbReference type="PROSITE" id="PS51649">
    <property type="entry name" value="NPH3"/>
    <property type="match status" value="1"/>
</dbReference>
<dbReference type="InterPro" id="IPR027356">
    <property type="entry name" value="NPH3_dom"/>
</dbReference>
<feature type="domain" description="NPH3" evidence="7">
    <location>
        <begin position="216"/>
        <end position="509"/>
    </location>
</feature>
<protein>
    <submittedName>
        <fullName evidence="8">BTB/POZ domain-containing protein DOT3</fullName>
    </submittedName>
</protein>